<comment type="caution">
    <text evidence="12">The sequence shown here is derived from an EMBL/GenBank/DDBJ whole genome shotgun (WGS) entry which is preliminary data.</text>
</comment>
<proteinExistence type="inferred from homology"/>
<dbReference type="GO" id="GO:0005886">
    <property type="term" value="C:plasma membrane"/>
    <property type="evidence" value="ECO:0007669"/>
    <property type="project" value="UniProtKB-ARBA"/>
</dbReference>
<evidence type="ECO:0000256" key="6">
    <source>
        <dbReference type="ARBA" id="ARBA00022967"/>
    </source>
</evidence>
<evidence type="ECO:0000256" key="5">
    <source>
        <dbReference type="ARBA" id="ARBA00022840"/>
    </source>
</evidence>
<keyword evidence="2" id="KW-0813">Transport</keyword>
<comment type="catalytic activity">
    <reaction evidence="9">
        <text>ATP + H2O = ADP + phosphate + H(+)</text>
        <dbReference type="Rhea" id="RHEA:13065"/>
        <dbReference type="ChEBI" id="CHEBI:15377"/>
        <dbReference type="ChEBI" id="CHEBI:15378"/>
        <dbReference type="ChEBI" id="CHEBI:30616"/>
        <dbReference type="ChEBI" id="CHEBI:43474"/>
        <dbReference type="ChEBI" id="CHEBI:456216"/>
    </reaction>
</comment>
<keyword evidence="4" id="KW-0547">Nucleotide-binding</keyword>
<dbReference type="InterPro" id="IPR003439">
    <property type="entry name" value="ABC_transporter-like_ATP-bd"/>
</dbReference>
<dbReference type="PROSITE" id="PS00211">
    <property type="entry name" value="ABC_TRANSPORTER_1"/>
    <property type="match status" value="1"/>
</dbReference>
<dbReference type="Gene3D" id="3.40.50.300">
    <property type="entry name" value="P-loop containing nucleotide triphosphate hydrolases"/>
    <property type="match status" value="1"/>
</dbReference>
<accession>A0A1E5L1H0</accession>
<evidence type="ECO:0000256" key="9">
    <source>
        <dbReference type="ARBA" id="ARBA00049360"/>
    </source>
</evidence>
<protein>
    <submittedName>
        <fullName evidence="12">ABC transporter ATP-binding protein</fullName>
    </submittedName>
</protein>
<dbReference type="PANTHER" id="PTHR43166">
    <property type="entry name" value="AMINO ACID IMPORT ATP-BINDING PROTEIN"/>
    <property type="match status" value="1"/>
</dbReference>
<feature type="domain" description="ABC transporter" evidence="11">
    <location>
        <begin position="2"/>
        <end position="237"/>
    </location>
</feature>
<dbReference type="InterPro" id="IPR003593">
    <property type="entry name" value="AAA+_ATPase"/>
</dbReference>
<gene>
    <name evidence="12" type="ORF">BCR26_00470</name>
</gene>
<keyword evidence="3" id="KW-1003">Cell membrane</keyword>
<evidence type="ECO:0000313" key="13">
    <source>
        <dbReference type="Proteomes" id="UP000095256"/>
    </source>
</evidence>
<dbReference type="FunFam" id="3.40.50.300:FF:000056">
    <property type="entry name" value="Cell division ATP-binding protein FtsE"/>
    <property type="match status" value="1"/>
</dbReference>
<dbReference type="PANTHER" id="PTHR43166:SF30">
    <property type="entry name" value="METHIONINE IMPORT ATP-BINDING PROTEIN METN"/>
    <property type="match status" value="1"/>
</dbReference>
<dbReference type="InterPro" id="IPR027417">
    <property type="entry name" value="P-loop_NTPase"/>
</dbReference>
<comment type="similarity">
    <text evidence="1">Belongs to the ABC transporter superfamily.</text>
</comment>
<organism evidence="12 13">
    <name type="scientific">Enterococcus rivorum</name>
    <dbReference type="NCBI Taxonomy" id="762845"/>
    <lineage>
        <taxon>Bacteria</taxon>
        <taxon>Bacillati</taxon>
        <taxon>Bacillota</taxon>
        <taxon>Bacilli</taxon>
        <taxon>Lactobacillales</taxon>
        <taxon>Enterococcaceae</taxon>
        <taxon>Enterococcus</taxon>
    </lineage>
</organism>
<keyword evidence="7" id="KW-0029">Amino-acid transport</keyword>
<dbReference type="GO" id="GO:0006865">
    <property type="term" value="P:amino acid transport"/>
    <property type="evidence" value="ECO:0007669"/>
    <property type="project" value="UniProtKB-KW"/>
</dbReference>
<dbReference type="RefSeq" id="WP_069696993.1">
    <property type="nucleotide sequence ID" value="NZ_JAGGMA010000003.1"/>
</dbReference>
<dbReference type="Pfam" id="PF00005">
    <property type="entry name" value="ABC_tran"/>
    <property type="match status" value="1"/>
</dbReference>
<keyword evidence="13" id="KW-1185">Reference proteome</keyword>
<dbReference type="GO" id="GO:0016887">
    <property type="term" value="F:ATP hydrolysis activity"/>
    <property type="evidence" value="ECO:0007669"/>
    <property type="project" value="InterPro"/>
</dbReference>
<dbReference type="PROSITE" id="PS50893">
    <property type="entry name" value="ABC_TRANSPORTER_2"/>
    <property type="match status" value="1"/>
</dbReference>
<keyword evidence="6" id="KW-1278">Translocase</keyword>
<sequence length="325" mass="36701">MIVIEKLAKKYADKAILKDISLTINKGEIYGVVGISGAGKSTLLRCLNGLEDYEGGSIKINNLEVKNLTEKEQQAFRKKIGMVFQDFTLLSRKNVFDNIALPMKCWGYSKKEIESKVTELLLLVGLEDKIHAMPDQLSGGQKQRVAIARALTLEPELLLCDEATSALDPKTTNEILELLSTINQALGITIIIVTHQISVIKQVCHKMALIEKGKVVEHGAVVQLFFEEGVALNSLLGRNNQHQVERTGTYFKILEAAPHSESLLYRLSQAVPFPYLLIRSEIESYRNQTYGLFLIKVEKHHLVLFKNFFDQIKCVYRLIEEEEIK</sequence>
<evidence type="ECO:0000259" key="11">
    <source>
        <dbReference type="PROSITE" id="PS50893"/>
    </source>
</evidence>
<keyword evidence="5 12" id="KW-0067">ATP-binding</keyword>
<evidence type="ECO:0000256" key="4">
    <source>
        <dbReference type="ARBA" id="ARBA00022741"/>
    </source>
</evidence>
<dbReference type="GO" id="GO:0005524">
    <property type="term" value="F:ATP binding"/>
    <property type="evidence" value="ECO:0007669"/>
    <property type="project" value="UniProtKB-KW"/>
</dbReference>
<dbReference type="Proteomes" id="UP000095256">
    <property type="component" value="Unassembled WGS sequence"/>
</dbReference>
<comment type="function">
    <text evidence="10">Part of the ABC transporter FtsEX involved in cellular division. Has ATPase activity. Essential for cell division and viability.</text>
</comment>
<dbReference type="InterPro" id="IPR050086">
    <property type="entry name" value="MetN_ABC_transporter-like"/>
</dbReference>
<evidence type="ECO:0000256" key="1">
    <source>
        <dbReference type="ARBA" id="ARBA00005417"/>
    </source>
</evidence>
<evidence type="ECO:0000256" key="2">
    <source>
        <dbReference type="ARBA" id="ARBA00022448"/>
    </source>
</evidence>
<evidence type="ECO:0000256" key="7">
    <source>
        <dbReference type="ARBA" id="ARBA00022970"/>
    </source>
</evidence>
<dbReference type="OrthoDB" id="9802264at2"/>
<dbReference type="SUPFAM" id="SSF52540">
    <property type="entry name" value="P-loop containing nucleoside triphosphate hydrolases"/>
    <property type="match status" value="1"/>
</dbReference>
<dbReference type="InterPro" id="IPR017871">
    <property type="entry name" value="ABC_transporter-like_CS"/>
</dbReference>
<evidence type="ECO:0000256" key="8">
    <source>
        <dbReference type="ARBA" id="ARBA00023136"/>
    </source>
</evidence>
<evidence type="ECO:0000313" key="12">
    <source>
        <dbReference type="EMBL" id="OEH83982.1"/>
    </source>
</evidence>
<evidence type="ECO:0000256" key="3">
    <source>
        <dbReference type="ARBA" id="ARBA00022475"/>
    </source>
</evidence>
<name>A0A1E5L1H0_9ENTE</name>
<evidence type="ECO:0000256" key="10">
    <source>
        <dbReference type="ARBA" id="ARBA00055994"/>
    </source>
</evidence>
<dbReference type="STRING" id="762845.BCR26_00470"/>
<dbReference type="AlphaFoldDB" id="A0A1E5L1H0"/>
<dbReference type="SMART" id="SM00382">
    <property type="entry name" value="AAA"/>
    <property type="match status" value="1"/>
</dbReference>
<keyword evidence="8" id="KW-0472">Membrane</keyword>
<dbReference type="EMBL" id="MIEK01000001">
    <property type="protein sequence ID" value="OEH83982.1"/>
    <property type="molecule type" value="Genomic_DNA"/>
</dbReference>
<reference evidence="12 13" key="1">
    <citation type="submission" date="2016-09" db="EMBL/GenBank/DDBJ databases">
        <authorList>
            <person name="Capua I."/>
            <person name="De Benedictis P."/>
            <person name="Joannis T."/>
            <person name="Lombin L.H."/>
            <person name="Cattoli G."/>
        </authorList>
    </citation>
    <scope>NUCLEOTIDE SEQUENCE [LARGE SCALE GENOMIC DNA]</scope>
    <source>
        <strain evidence="12 13">LMG 25899</strain>
    </source>
</reference>